<name>A0ABP8XYE1_9MICO</name>
<accession>A0ABP8XYE1</accession>
<comment type="caution">
    <text evidence="1">The sequence shown here is derived from an EMBL/GenBank/DDBJ whole genome shotgun (WGS) entry which is preliminary data.</text>
</comment>
<evidence type="ECO:0008006" key="3">
    <source>
        <dbReference type="Google" id="ProtNLM"/>
    </source>
</evidence>
<evidence type="ECO:0000313" key="2">
    <source>
        <dbReference type="Proteomes" id="UP001500843"/>
    </source>
</evidence>
<dbReference type="Proteomes" id="UP001500843">
    <property type="component" value="Unassembled WGS sequence"/>
</dbReference>
<organism evidence="1 2">
    <name type="scientific">Promicromonospora umidemergens</name>
    <dbReference type="NCBI Taxonomy" id="629679"/>
    <lineage>
        <taxon>Bacteria</taxon>
        <taxon>Bacillati</taxon>
        <taxon>Actinomycetota</taxon>
        <taxon>Actinomycetes</taxon>
        <taxon>Micrococcales</taxon>
        <taxon>Promicromonosporaceae</taxon>
        <taxon>Promicromonospora</taxon>
    </lineage>
</organism>
<evidence type="ECO:0000313" key="1">
    <source>
        <dbReference type="EMBL" id="GAA4717880.1"/>
    </source>
</evidence>
<protein>
    <recommendedName>
        <fullName evidence="3">Phosphoribosylamine--glycine ligase</fullName>
    </recommendedName>
</protein>
<reference evidence="2" key="1">
    <citation type="journal article" date="2019" name="Int. J. Syst. Evol. Microbiol.">
        <title>The Global Catalogue of Microorganisms (GCM) 10K type strain sequencing project: providing services to taxonomists for standard genome sequencing and annotation.</title>
        <authorList>
            <consortium name="The Broad Institute Genomics Platform"/>
            <consortium name="The Broad Institute Genome Sequencing Center for Infectious Disease"/>
            <person name="Wu L."/>
            <person name="Ma J."/>
        </authorList>
    </citation>
    <scope>NUCLEOTIDE SEQUENCE [LARGE SCALE GENOMIC DNA]</scope>
    <source>
        <strain evidence="2">JCM 17975</strain>
    </source>
</reference>
<sequence length="176" mass="18873">MELAGFIVGSLGLLVASLSVGWQAFAWVYDGRRVRVALVHGLHSGRLAATGKVGGDRQPRRLDQLASGGFAGEEVIGIAVTNVGRATVRIDKYGVALVRGGVSFHPLGNSIGPDLPFRLPPGETETWYARMQDAWKLIHATKGIHSDVSPDVRMLVTLGTGDDVKTRHSVIVPRRS</sequence>
<proteinExistence type="predicted"/>
<dbReference type="EMBL" id="BAABHM010000026">
    <property type="protein sequence ID" value="GAA4717880.1"/>
    <property type="molecule type" value="Genomic_DNA"/>
</dbReference>
<dbReference type="RefSeq" id="WP_253871684.1">
    <property type="nucleotide sequence ID" value="NZ_BAABHM010000026.1"/>
</dbReference>
<gene>
    <name evidence="1" type="ORF">GCM10023198_46830</name>
</gene>
<keyword evidence="2" id="KW-1185">Reference proteome</keyword>